<dbReference type="Proteomes" id="UP000245829">
    <property type="component" value="Unassembled WGS sequence"/>
</dbReference>
<comment type="caution">
    <text evidence="2">The sequence shown here is derived from an EMBL/GenBank/DDBJ whole genome shotgun (WGS) entry which is preliminary data.</text>
</comment>
<dbReference type="SUPFAM" id="SSF53328">
    <property type="entry name" value="Formyltransferase"/>
    <property type="match status" value="1"/>
</dbReference>
<evidence type="ECO:0000313" key="3">
    <source>
        <dbReference type="Proteomes" id="UP000245829"/>
    </source>
</evidence>
<sequence length="258" mass="29733">MKIVILTSNGLRHKFLANSLASKADDTLIISECKQNDSVSTGLEDQSTISEHFRLRNETEKIFFPNNDFFTAKTLPILYKEVNLEYVYQTIKKFQPDVMFIFGSYIIREPLLSLMPPDRTINLHLGLSPYYRGSGTNFWPFVNNELEYVGSTILHLDSGIDTGDIICHTRPKIKLGDNVHTVGCKVIQSSVDSLIQIMEMIKEGKKLNRIKQWSIDEKYYKTIDFNEEILLKYKNNLENGLIENYLSKPKKSIKLIDL</sequence>
<dbReference type="CDD" id="cd08653">
    <property type="entry name" value="FMT_core_like_3"/>
    <property type="match status" value="1"/>
</dbReference>
<feature type="domain" description="Formyl transferase N-terminal" evidence="1">
    <location>
        <begin position="79"/>
        <end position="193"/>
    </location>
</feature>
<gene>
    <name evidence="2" type="ORF">NZNM25_19260</name>
</gene>
<dbReference type="GeneID" id="76210156"/>
<dbReference type="Pfam" id="PF00551">
    <property type="entry name" value="Formyl_trans_N"/>
    <property type="match status" value="1"/>
</dbReference>
<name>A0A2S2KUH8_9ARCH</name>
<organism evidence="2 3">
    <name type="scientific">Nitrosopumilus zosterae</name>
    <dbReference type="NCBI Taxonomy" id="718286"/>
    <lineage>
        <taxon>Archaea</taxon>
        <taxon>Nitrososphaerota</taxon>
        <taxon>Nitrososphaeria</taxon>
        <taxon>Nitrosopumilales</taxon>
        <taxon>Nitrosopumilaceae</taxon>
        <taxon>Nitrosopumilus</taxon>
    </lineage>
</organism>
<reference evidence="2 3" key="1">
    <citation type="submission" date="2018-05" db="EMBL/GenBank/DDBJ databases">
        <title>genome sequencing of Nitrosopumilus sp. NM25.</title>
        <authorList>
            <person name="Mori K."/>
            <person name="Nakagawa T."/>
        </authorList>
    </citation>
    <scope>NUCLEOTIDE SEQUENCE [LARGE SCALE GENOMIC DNA]</scope>
    <source>
        <strain evidence="2 3">NM25</strain>
    </source>
</reference>
<evidence type="ECO:0000313" key="2">
    <source>
        <dbReference type="EMBL" id="GBH35135.1"/>
    </source>
</evidence>
<proteinExistence type="predicted"/>
<dbReference type="Gene3D" id="3.40.50.12230">
    <property type="match status" value="1"/>
</dbReference>
<dbReference type="AlphaFoldDB" id="A0A2S2KUH8"/>
<accession>A0A2S2KUH8</accession>
<protein>
    <recommendedName>
        <fullName evidence="1">Formyl transferase N-terminal domain-containing protein</fullName>
    </recommendedName>
</protein>
<dbReference type="InterPro" id="IPR036477">
    <property type="entry name" value="Formyl_transf_N_sf"/>
</dbReference>
<keyword evidence="3" id="KW-1185">Reference proteome</keyword>
<dbReference type="InterPro" id="IPR002376">
    <property type="entry name" value="Formyl_transf_N"/>
</dbReference>
<dbReference type="RefSeq" id="WP_109877739.1">
    <property type="nucleotide sequence ID" value="NZ_AP026695.1"/>
</dbReference>
<evidence type="ECO:0000259" key="1">
    <source>
        <dbReference type="Pfam" id="PF00551"/>
    </source>
</evidence>
<dbReference type="OrthoDB" id="199806at2157"/>
<dbReference type="EMBL" id="BGKI01000012">
    <property type="protein sequence ID" value="GBH35135.1"/>
    <property type="molecule type" value="Genomic_DNA"/>
</dbReference>